<evidence type="ECO:0000256" key="1">
    <source>
        <dbReference type="ARBA" id="ARBA00004370"/>
    </source>
</evidence>
<dbReference type="RefSeq" id="WP_169097193.1">
    <property type="nucleotide sequence ID" value="NZ_JABBVZ010000010.1"/>
</dbReference>
<comment type="subcellular location">
    <subcellularLocation>
        <location evidence="1">Membrane</location>
    </subcellularLocation>
</comment>
<proteinExistence type="predicted"/>
<gene>
    <name evidence="7" type="ORF">HIJ39_04625</name>
</gene>
<dbReference type="Gene3D" id="1.10.287.1260">
    <property type="match status" value="1"/>
</dbReference>
<dbReference type="GO" id="GO:0008381">
    <property type="term" value="F:mechanosensitive monoatomic ion channel activity"/>
    <property type="evidence" value="ECO:0007669"/>
    <property type="project" value="InterPro"/>
</dbReference>
<comment type="caution">
    <text evidence="7">The sequence shown here is derived from an EMBL/GenBank/DDBJ whole genome shotgun (WGS) entry which is preliminary data.</text>
</comment>
<feature type="transmembrane region" description="Helical" evidence="5">
    <location>
        <begin position="12"/>
        <end position="30"/>
    </location>
</feature>
<feature type="domain" description="Mechanosensitive ion channel MscS" evidence="6">
    <location>
        <begin position="124"/>
        <end position="208"/>
    </location>
</feature>
<evidence type="ECO:0000313" key="8">
    <source>
        <dbReference type="Proteomes" id="UP000533476"/>
    </source>
</evidence>
<evidence type="ECO:0000256" key="5">
    <source>
        <dbReference type="SAM" id="Phobius"/>
    </source>
</evidence>
<dbReference type="PANTHER" id="PTHR30221:SF1">
    <property type="entry name" value="SMALL-CONDUCTANCE MECHANOSENSITIVE CHANNEL"/>
    <property type="match status" value="1"/>
</dbReference>
<dbReference type="EMBL" id="JABBVZ010000010">
    <property type="protein sequence ID" value="NMP21639.1"/>
    <property type="molecule type" value="Genomic_DNA"/>
</dbReference>
<organism evidence="7 8">
    <name type="scientific">Sulfobacillus harzensis</name>
    <dbReference type="NCBI Taxonomy" id="2729629"/>
    <lineage>
        <taxon>Bacteria</taxon>
        <taxon>Bacillati</taxon>
        <taxon>Bacillota</taxon>
        <taxon>Clostridia</taxon>
        <taxon>Eubacteriales</taxon>
        <taxon>Clostridiales Family XVII. Incertae Sedis</taxon>
        <taxon>Sulfobacillus</taxon>
    </lineage>
</organism>
<keyword evidence="4 5" id="KW-0472">Membrane</keyword>
<protein>
    <submittedName>
        <fullName evidence="7">Mechanosensitive ion channel family protein</fullName>
    </submittedName>
</protein>
<feature type="transmembrane region" description="Helical" evidence="5">
    <location>
        <begin position="107"/>
        <end position="137"/>
    </location>
</feature>
<dbReference type="InterPro" id="IPR023408">
    <property type="entry name" value="MscS_beta-dom_sf"/>
</dbReference>
<evidence type="ECO:0000256" key="4">
    <source>
        <dbReference type="ARBA" id="ARBA00023136"/>
    </source>
</evidence>
<keyword evidence="3 5" id="KW-1133">Transmembrane helix</keyword>
<dbReference type="PANTHER" id="PTHR30221">
    <property type="entry name" value="SMALL-CONDUCTANCE MECHANOSENSITIVE CHANNEL"/>
    <property type="match status" value="1"/>
</dbReference>
<feature type="transmembrane region" description="Helical" evidence="5">
    <location>
        <begin position="42"/>
        <end position="60"/>
    </location>
</feature>
<dbReference type="InterPro" id="IPR010920">
    <property type="entry name" value="LSM_dom_sf"/>
</dbReference>
<reference evidence="7 8" key="1">
    <citation type="submission" date="2020-04" db="EMBL/GenBank/DDBJ databases">
        <authorList>
            <person name="Zhang R."/>
            <person name="Schippers A."/>
        </authorList>
    </citation>
    <scope>NUCLEOTIDE SEQUENCE [LARGE SCALE GENOMIC DNA]</scope>
    <source>
        <strain evidence="7 8">DSM 109850</strain>
    </source>
</reference>
<dbReference type="InterPro" id="IPR006685">
    <property type="entry name" value="MscS_channel_2nd"/>
</dbReference>
<keyword evidence="2 5" id="KW-0812">Transmembrane</keyword>
<dbReference type="SUPFAM" id="SSF50182">
    <property type="entry name" value="Sm-like ribonucleoproteins"/>
    <property type="match status" value="1"/>
</dbReference>
<dbReference type="AlphaFoldDB" id="A0A7Y0L4B5"/>
<evidence type="ECO:0000313" key="7">
    <source>
        <dbReference type="EMBL" id="NMP21639.1"/>
    </source>
</evidence>
<dbReference type="GO" id="GO:0016020">
    <property type="term" value="C:membrane"/>
    <property type="evidence" value="ECO:0007669"/>
    <property type="project" value="UniProtKB-SubCell"/>
</dbReference>
<dbReference type="Proteomes" id="UP000533476">
    <property type="component" value="Unassembled WGS sequence"/>
</dbReference>
<name>A0A7Y0L4B5_9FIRM</name>
<dbReference type="Gene3D" id="2.30.30.60">
    <property type="match status" value="1"/>
</dbReference>
<dbReference type="Pfam" id="PF00924">
    <property type="entry name" value="MS_channel_2nd"/>
    <property type="match status" value="1"/>
</dbReference>
<dbReference type="InterPro" id="IPR045275">
    <property type="entry name" value="MscS_archaea/bacteria_type"/>
</dbReference>
<evidence type="ECO:0000256" key="2">
    <source>
        <dbReference type="ARBA" id="ARBA00022692"/>
    </source>
</evidence>
<evidence type="ECO:0000256" key="3">
    <source>
        <dbReference type="ARBA" id="ARBA00022989"/>
    </source>
</evidence>
<keyword evidence="8" id="KW-1185">Reference proteome</keyword>
<accession>A0A7Y0L4B5</accession>
<sequence>MNNQPKRTRTGWIIILVLLIGIGLEVALKHLPHSFQHHYGDLIRALIVLLDGGAISWLVERWLKNLSAERIGSRRATSLRFMARLVLYLAIALALLAAFGVGLSSVVFGSAFLTVILGLAGQSFFSNLIAGIGLVIFHPFEVGDRIAFVAWQYPLLMPSFAHDTTVPAYRGVVTDINLAYTTLMTDEGVPLQVPNGVLIQAAVHNYQRRQSQTVRLRFDLDLSLDPSQLIGKLQEALQALPMTVEVQLADVGPATFGLRVVAKARGGSEDAIRHQVLNALVPLVQQLRKAAPTKSQ</sequence>
<evidence type="ECO:0000259" key="6">
    <source>
        <dbReference type="Pfam" id="PF00924"/>
    </source>
</evidence>
<feature type="transmembrane region" description="Helical" evidence="5">
    <location>
        <begin position="81"/>
        <end position="101"/>
    </location>
</feature>